<evidence type="ECO:0000313" key="3">
    <source>
        <dbReference type="EMBL" id="OAN67012.1"/>
    </source>
</evidence>
<evidence type="ECO:0000259" key="2">
    <source>
        <dbReference type="PROSITE" id="PS51084"/>
    </source>
</evidence>
<dbReference type="OrthoDB" id="9799145at2"/>
<keyword evidence="3" id="KW-0378">Hydrolase</keyword>
<evidence type="ECO:0000256" key="1">
    <source>
        <dbReference type="PROSITE-ProRule" id="PRU00464"/>
    </source>
</evidence>
<protein>
    <submittedName>
        <fullName evidence="3">Diadenosine tetraphosphate hydrolase</fullName>
    </submittedName>
</protein>
<feature type="domain" description="HIT" evidence="2">
    <location>
        <begin position="34"/>
        <end position="103"/>
    </location>
</feature>
<gene>
    <name evidence="3" type="ORF">A6A05_05510</name>
</gene>
<dbReference type="STRING" id="1437059.A6A05_05510"/>
<proteinExistence type="predicted"/>
<evidence type="ECO:0000313" key="4">
    <source>
        <dbReference type="Proteomes" id="UP000078543"/>
    </source>
</evidence>
<dbReference type="RefSeq" id="WP_068496428.1">
    <property type="nucleotide sequence ID" value="NZ_LWQU01000011.1"/>
</dbReference>
<dbReference type="InterPro" id="IPR036265">
    <property type="entry name" value="HIT-like_sf"/>
</dbReference>
<accession>A0A178N1Q3</accession>
<keyword evidence="4" id="KW-1185">Reference proteome</keyword>
<dbReference type="EMBL" id="LWQU01000011">
    <property type="protein sequence ID" value="OAN67012.1"/>
    <property type="molecule type" value="Genomic_DNA"/>
</dbReference>
<dbReference type="Pfam" id="PF01230">
    <property type="entry name" value="HIT"/>
    <property type="match status" value="1"/>
</dbReference>
<dbReference type="InterPro" id="IPR026026">
    <property type="entry name" value="HIT_Hint"/>
</dbReference>
<sequence length="130" mass="14694">MFELHPRLTADTIPVTDWPLCRVMLMRDANYPWLVLVPRRHGVTEIHELDQSDRQTLIEEIAAASQRLQNLTQAYKINVAALGNVVQQLHVHVIARFTTDPAWPNPVWGAVPAKPYADSEMTRLLGAFAS</sequence>
<comment type="caution">
    <text evidence="3">The sequence shown here is derived from an EMBL/GenBank/DDBJ whole genome shotgun (WGS) entry which is preliminary data.</text>
</comment>
<dbReference type="SUPFAM" id="SSF54197">
    <property type="entry name" value="HIT-like"/>
    <property type="match status" value="1"/>
</dbReference>
<dbReference type="Proteomes" id="UP000078543">
    <property type="component" value="Unassembled WGS sequence"/>
</dbReference>
<comment type="caution">
    <text evidence="1">Lacks conserved residue(s) required for the propagation of feature annotation.</text>
</comment>
<name>A0A178N1Q3_9PROT</name>
<dbReference type="PROSITE" id="PS51084">
    <property type="entry name" value="HIT_2"/>
    <property type="match status" value="1"/>
</dbReference>
<dbReference type="Gene3D" id="3.30.428.10">
    <property type="entry name" value="HIT-like"/>
    <property type="match status" value="1"/>
</dbReference>
<organism evidence="3 4">
    <name type="scientific">Magnetospirillum moscoviense</name>
    <dbReference type="NCBI Taxonomy" id="1437059"/>
    <lineage>
        <taxon>Bacteria</taxon>
        <taxon>Pseudomonadati</taxon>
        <taxon>Pseudomonadota</taxon>
        <taxon>Alphaproteobacteria</taxon>
        <taxon>Rhodospirillales</taxon>
        <taxon>Rhodospirillaceae</taxon>
        <taxon>Magnetospirillum</taxon>
    </lineage>
</organism>
<reference evidence="3 4" key="1">
    <citation type="submission" date="2016-04" db="EMBL/GenBank/DDBJ databases">
        <title>Draft genome sequence of freshwater magnetotactic bacteria Magnetospirillum marisnigri SP-1 and Magnetospirillum moscoviense BB-1.</title>
        <authorList>
            <person name="Koziaeva V."/>
            <person name="Dziuba M.V."/>
            <person name="Ivanov T.M."/>
            <person name="Kuznetsov B."/>
            <person name="Grouzdev D.S."/>
        </authorList>
    </citation>
    <scope>NUCLEOTIDE SEQUENCE [LARGE SCALE GENOMIC DNA]</scope>
    <source>
        <strain evidence="3 4">BB-1</strain>
    </source>
</reference>
<dbReference type="InterPro" id="IPR011146">
    <property type="entry name" value="HIT-like"/>
</dbReference>
<dbReference type="PIRSF" id="PIRSF000714">
    <property type="entry name" value="HIT"/>
    <property type="match status" value="1"/>
</dbReference>
<dbReference type="GO" id="GO:0016787">
    <property type="term" value="F:hydrolase activity"/>
    <property type="evidence" value="ECO:0007669"/>
    <property type="project" value="UniProtKB-KW"/>
</dbReference>
<dbReference type="AlphaFoldDB" id="A0A178N1Q3"/>